<dbReference type="PANTHER" id="PTHR23074:SF17">
    <property type="entry name" value="FIDGETIN-LIKE PROTEIN 1"/>
    <property type="match status" value="1"/>
</dbReference>
<dbReference type="Pfam" id="PF17862">
    <property type="entry name" value="AAA_lid_3"/>
    <property type="match status" value="1"/>
</dbReference>
<keyword evidence="3" id="KW-0067">ATP-binding</keyword>
<accession>A0A2S2NVK2</accession>
<keyword evidence="2" id="KW-0547">Nucleotide-binding</keyword>
<dbReference type="Gene3D" id="1.10.8.60">
    <property type="match status" value="1"/>
</dbReference>
<sequence length="108" mass="11966">MIKKLVDSENHVLSDDDLEKIASLSSGYSGADMKSLCQEASLGPIRSMTFDMINKIEADQVRPINLQDFLSALKIVMPSVSSEDLNHYVIWNEKFGCSDTGCRVQAHS</sequence>
<feature type="domain" description="Spastin/Vps4 C-terminal" evidence="4">
    <location>
        <begin position="56"/>
        <end position="96"/>
    </location>
</feature>
<dbReference type="GO" id="GO:0005524">
    <property type="term" value="F:ATP binding"/>
    <property type="evidence" value="ECO:0007669"/>
    <property type="project" value="UniProtKB-KW"/>
</dbReference>
<dbReference type="AlphaFoldDB" id="A0A2S2NVK2"/>
<dbReference type="GO" id="GO:0016887">
    <property type="term" value="F:ATP hydrolysis activity"/>
    <property type="evidence" value="ECO:0007669"/>
    <property type="project" value="TreeGrafter"/>
</dbReference>
<dbReference type="EMBL" id="GGMR01008601">
    <property type="protein sequence ID" value="MBY21220.1"/>
    <property type="molecule type" value="Transcribed_RNA"/>
</dbReference>
<proteinExistence type="inferred from homology"/>
<gene>
    <name evidence="6" type="primary">Fignl1_0</name>
    <name evidence="6" type="ORF">g.21582</name>
</gene>
<evidence type="ECO:0000256" key="3">
    <source>
        <dbReference type="ARBA" id="ARBA00022840"/>
    </source>
</evidence>
<comment type="similarity">
    <text evidence="1">Belongs to the AAA ATPase family.</text>
</comment>
<organism evidence="6">
    <name type="scientific">Schizaphis graminum</name>
    <name type="common">Green bug aphid</name>
    <dbReference type="NCBI Taxonomy" id="13262"/>
    <lineage>
        <taxon>Eukaryota</taxon>
        <taxon>Metazoa</taxon>
        <taxon>Ecdysozoa</taxon>
        <taxon>Arthropoda</taxon>
        <taxon>Hexapoda</taxon>
        <taxon>Insecta</taxon>
        <taxon>Pterygota</taxon>
        <taxon>Neoptera</taxon>
        <taxon>Paraneoptera</taxon>
        <taxon>Hemiptera</taxon>
        <taxon>Sternorrhyncha</taxon>
        <taxon>Aphidomorpha</taxon>
        <taxon>Aphidoidea</taxon>
        <taxon>Aphididae</taxon>
        <taxon>Aphidini</taxon>
        <taxon>Schizaphis</taxon>
    </lineage>
</organism>
<dbReference type="SUPFAM" id="SSF52540">
    <property type="entry name" value="P-loop containing nucleoside triphosphate hydrolases"/>
    <property type="match status" value="1"/>
</dbReference>
<evidence type="ECO:0000256" key="2">
    <source>
        <dbReference type="ARBA" id="ARBA00022741"/>
    </source>
</evidence>
<protein>
    <submittedName>
        <fullName evidence="6">Fidgetin-like protein 1</fullName>
    </submittedName>
</protein>
<reference evidence="6" key="1">
    <citation type="submission" date="2018-04" db="EMBL/GenBank/DDBJ databases">
        <title>Transcriptome of Schizaphis graminum biotype I.</title>
        <authorList>
            <person name="Scully E.D."/>
            <person name="Geib S.M."/>
            <person name="Palmer N.A."/>
            <person name="Koch K."/>
            <person name="Bradshaw J."/>
            <person name="Heng-Moss T."/>
            <person name="Sarath G."/>
        </authorList>
    </citation>
    <scope>NUCLEOTIDE SEQUENCE</scope>
</reference>
<dbReference type="InterPro" id="IPR027417">
    <property type="entry name" value="P-loop_NTPase"/>
</dbReference>
<feature type="domain" description="AAA ATPase AAA+ lid" evidence="5">
    <location>
        <begin position="15"/>
        <end position="47"/>
    </location>
</feature>
<dbReference type="InterPro" id="IPR050304">
    <property type="entry name" value="MT-severing_AAA_ATPase"/>
</dbReference>
<evidence type="ECO:0000313" key="6">
    <source>
        <dbReference type="EMBL" id="MBY21220.1"/>
    </source>
</evidence>
<dbReference type="InterPro" id="IPR041569">
    <property type="entry name" value="AAA_lid_3"/>
</dbReference>
<dbReference type="Pfam" id="PF09336">
    <property type="entry name" value="Vps4_C"/>
    <property type="match status" value="1"/>
</dbReference>
<dbReference type="InterPro" id="IPR015415">
    <property type="entry name" value="Spast_Vps4_C"/>
</dbReference>
<evidence type="ECO:0000256" key="1">
    <source>
        <dbReference type="ARBA" id="ARBA00006914"/>
    </source>
</evidence>
<dbReference type="FunFam" id="1.10.8.60:FF:000022">
    <property type="entry name" value="Fidgetin like 1"/>
    <property type="match status" value="1"/>
</dbReference>
<evidence type="ECO:0000259" key="5">
    <source>
        <dbReference type="Pfam" id="PF17862"/>
    </source>
</evidence>
<evidence type="ECO:0000259" key="4">
    <source>
        <dbReference type="Pfam" id="PF09336"/>
    </source>
</evidence>
<name>A0A2S2NVK2_SCHGA</name>
<dbReference type="PANTHER" id="PTHR23074">
    <property type="entry name" value="AAA DOMAIN-CONTAINING"/>
    <property type="match status" value="1"/>
</dbReference>
<dbReference type="GO" id="GO:0008568">
    <property type="term" value="F:microtubule severing ATPase activity"/>
    <property type="evidence" value="ECO:0007669"/>
    <property type="project" value="TreeGrafter"/>
</dbReference>
<dbReference type="Gene3D" id="3.40.50.300">
    <property type="entry name" value="P-loop containing nucleotide triphosphate hydrolases"/>
    <property type="match status" value="1"/>
</dbReference>